<proteinExistence type="predicted"/>
<name>A0AAJ0MNW3_9PEZI</name>
<organism evidence="1 2">
    <name type="scientific">Neurospora hispaniola</name>
    <dbReference type="NCBI Taxonomy" id="588809"/>
    <lineage>
        <taxon>Eukaryota</taxon>
        <taxon>Fungi</taxon>
        <taxon>Dikarya</taxon>
        <taxon>Ascomycota</taxon>
        <taxon>Pezizomycotina</taxon>
        <taxon>Sordariomycetes</taxon>
        <taxon>Sordariomycetidae</taxon>
        <taxon>Sordariales</taxon>
        <taxon>Sordariaceae</taxon>
        <taxon>Neurospora</taxon>
    </lineage>
</organism>
<dbReference type="EMBL" id="JAULSX010000007">
    <property type="protein sequence ID" value="KAK3487933.1"/>
    <property type="molecule type" value="Genomic_DNA"/>
</dbReference>
<keyword evidence="2" id="KW-1185">Reference proteome</keyword>
<reference evidence="1 2" key="1">
    <citation type="journal article" date="2023" name="Mol. Phylogenet. Evol.">
        <title>Genome-scale phylogeny and comparative genomics of the fungal order Sordariales.</title>
        <authorList>
            <person name="Hensen N."/>
            <person name="Bonometti L."/>
            <person name="Westerberg I."/>
            <person name="Brannstrom I.O."/>
            <person name="Guillou S."/>
            <person name="Cros-Aarteil S."/>
            <person name="Calhoun S."/>
            <person name="Haridas S."/>
            <person name="Kuo A."/>
            <person name="Mondo S."/>
            <person name="Pangilinan J."/>
            <person name="Riley R."/>
            <person name="LaButti K."/>
            <person name="Andreopoulos B."/>
            <person name="Lipzen A."/>
            <person name="Chen C."/>
            <person name="Yan M."/>
            <person name="Daum C."/>
            <person name="Ng V."/>
            <person name="Clum A."/>
            <person name="Steindorff A."/>
            <person name="Ohm R.A."/>
            <person name="Martin F."/>
            <person name="Silar P."/>
            <person name="Natvig D.O."/>
            <person name="Lalanne C."/>
            <person name="Gautier V."/>
            <person name="Ament-Velasquez S.L."/>
            <person name="Kruys A."/>
            <person name="Hutchinson M.I."/>
            <person name="Powell A.J."/>
            <person name="Barry K."/>
            <person name="Miller A.N."/>
            <person name="Grigoriev I.V."/>
            <person name="Debuchy R."/>
            <person name="Gladieux P."/>
            <person name="Hiltunen Thoren M."/>
            <person name="Johannesson H."/>
        </authorList>
    </citation>
    <scope>NUCLEOTIDE SEQUENCE [LARGE SCALE GENOMIC DNA]</scope>
    <source>
        <strain evidence="1 2">FGSC 10403</strain>
    </source>
</reference>
<accession>A0AAJ0MNW3</accession>
<dbReference type="RefSeq" id="XP_062690060.1">
    <property type="nucleotide sequence ID" value="XM_062833685.1"/>
</dbReference>
<evidence type="ECO:0000313" key="2">
    <source>
        <dbReference type="Proteomes" id="UP001285908"/>
    </source>
</evidence>
<sequence length="121" mass="13944">MFSLLEMTTMNRELVSEPIPLIPSYQFRLISRMRIALMSWVKPSQMTYWYAVSATGYRHDHHKNLSVRVGVVHTRRQSIVGLQSLHYGILALSSRQRIEYMALHCSHETVTEGLSGPTIQN</sequence>
<comment type="caution">
    <text evidence="1">The sequence shown here is derived from an EMBL/GenBank/DDBJ whole genome shotgun (WGS) entry which is preliminary data.</text>
</comment>
<dbReference type="Proteomes" id="UP001285908">
    <property type="component" value="Unassembled WGS sequence"/>
</dbReference>
<gene>
    <name evidence="1" type="ORF">B0T23DRAFT_218296</name>
</gene>
<evidence type="ECO:0000313" key="1">
    <source>
        <dbReference type="EMBL" id="KAK3487933.1"/>
    </source>
</evidence>
<protein>
    <submittedName>
        <fullName evidence="1">Uncharacterized protein</fullName>
    </submittedName>
</protein>
<dbReference type="GeneID" id="87871307"/>
<dbReference type="AlphaFoldDB" id="A0AAJ0MNW3"/>